<reference evidence="5" key="3">
    <citation type="submission" date="2025-09" db="UniProtKB">
        <authorList>
            <consortium name="Ensembl"/>
        </authorList>
    </citation>
    <scope>IDENTIFICATION</scope>
</reference>
<organism evidence="5 6">
    <name type="scientific">Anolis carolinensis</name>
    <name type="common">Green anole</name>
    <name type="synonym">American chameleon</name>
    <dbReference type="NCBI Taxonomy" id="28377"/>
    <lineage>
        <taxon>Eukaryota</taxon>
        <taxon>Metazoa</taxon>
        <taxon>Chordata</taxon>
        <taxon>Craniata</taxon>
        <taxon>Vertebrata</taxon>
        <taxon>Euteleostomi</taxon>
        <taxon>Lepidosauria</taxon>
        <taxon>Squamata</taxon>
        <taxon>Bifurcata</taxon>
        <taxon>Unidentata</taxon>
        <taxon>Episquamata</taxon>
        <taxon>Toxicofera</taxon>
        <taxon>Iguania</taxon>
        <taxon>Dactyloidae</taxon>
        <taxon>Anolis</taxon>
    </lineage>
</organism>
<dbReference type="Proteomes" id="UP000001646">
    <property type="component" value="Chromosome 2"/>
</dbReference>
<protein>
    <recommendedName>
        <fullName evidence="4">HTH CENPB-type domain-containing protein</fullName>
    </recommendedName>
</protein>
<keyword evidence="2" id="KW-0238">DNA-binding</keyword>
<evidence type="ECO:0000256" key="2">
    <source>
        <dbReference type="ARBA" id="ARBA00023125"/>
    </source>
</evidence>
<dbReference type="AlphaFoldDB" id="G1KUP5"/>
<dbReference type="InterPro" id="IPR006600">
    <property type="entry name" value="HTH_CenpB_DNA-bd_dom"/>
</dbReference>
<dbReference type="PANTHER" id="PTHR19303:SF16">
    <property type="entry name" value="JERKY PROTEIN HOMOLOG-LIKE"/>
    <property type="match status" value="1"/>
</dbReference>
<reference evidence="5 6" key="1">
    <citation type="submission" date="2009-12" db="EMBL/GenBank/DDBJ databases">
        <title>The Genome Sequence of Anolis carolinensis (Green Anole Lizard).</title>
        <authorList>
            <consortium name="The Genome Sequencing Platform"/>
            <person name="Di Palma F."/>
            <person name="Alfoldi J."/>
            <person name="Heiman D."/>
            <person name="Young S."/>
            <person name="Grabherr M."/>
            <person name="Johnson J."/>
            <person name="Lander E.S."/>
            <person name="Lindblad-Toh K."/>
        </authorList>
    </citation>
    <scope>NUCLEOTIDE SEQUENCE [LARGE SCALE GENOMIC DNA]</scope>
    <source>
        <strain evidence="5 6">JBL SC #1</strain>
    </source>
</reference>
<dbReference type="Ensembl" id="ENSACAT00000021154.3">
    <property type="protein sequence ID" value="ENSACAP00000017829.3"/>
    <property type="gene ID" value="ENSACAG00000020942.3"/>
</dbReference>
<keyword evidence="6" id="KW-1185">Reference proteome</keyword>
<dbReference type="InParanoid" id="G1KUP5"/>
<dbReference type="Bgee" id="ENSACAG00000020942">
    <property type="expression patterns" value="Expressed in forelimb bud and 13 other cell types or tissues"/>
</dbReference>
<dbReference type="Pfam" id="PF04218">
    <property type="entry name" value="CENP-B_N"/>
    <property type="match status" value="1"/>
</dbReference>
<dbReference type="PROSITE" id="PS51253">
    <property type="entry name" value="HTH_CENPB"/>
    <property type="match status" value="1"/>
</dbReference>
<evidence type="ECO:0000259" key="4">
    <source>
        <dbReference type="PROSITE" id="PS51253"/>
    </source>
</evidence>
<dbReference type="InterPro" id="IPR007889">
    <property type="entry name" value="HTH_Psq"/>
</dbReference>
<name>G1KUP5_ANOCA</name>
<dbReference type="STRING" id="28377.ENSACAP00000017829"/>
<dbReference type="Gene3D" id="1.10.10.60">
    <property type="entry name" value="Homeodomain-like"/>
    <property type="match status" value="2"/>
</dbReference>
<dbReference type="Pfam" id="PF03184">
    <property type="entry name" value="DDE_1"/>
    <property type="match status" value="1"/>
</dbReference>
<evidence type="ECO:0000313" key="5">
    <source>
        <dbReference type="Ensembl" id="ENSACAP00000017829.3"/>
    </source>
</evidence>
<dbReference type="GeneTree" id="ENSGT00940000166824"/>
<comment type="subcellular location">
    <subcellularLocation>
        <location evidence="1">Nucleus</location>
    </subcellularLocation>
</comment>
<dbReference type="SMART" id="SM00674">
    <property type="entry name" value="CENPB"/>
    <property type="match status" value="1"/>
</dbReference>
<evidence type="ECO:0000256" key="3">
    <source>
        <dbReference type="ARBA" id="ARBA00023242"/>
    </source>
</evidence>
<dbReference type="GO" id="GO:0005634">
    <property type="term" value="C:nucleus"/>
    <property type="evidence" value="ECO:0000318"/>
    <property type="project" value="GO_Central"/>
</dbReference>
<dbReference type="PANTHER" id="PTHR19303">
    <property type="entry name" value="TRANSPOSON"/>
    <property type="match status" value="1"/>
</dbReference>
<keyword evidence="3" id="KW-0539">Nucleus</keyword>
<dbReference type="SUPFAM" id="SSF46689">
    <property type="entry name" value="Homeodomain-like"/>
    <property type="match status" value="2"/>
</dbReference>
<dbReference type="eggNOG" id="KOG3105">
    <property type="taxonomic scope" value="Eukaryota"/>
</dbReference>
<dbReference type="HOGENOM" id="CLU_018294_1_1_1"/>
<dbReference type="InterPro" id="IPR050863">
    <property type="entry name" value="CenT-Element_Derived"/>
</dbReference>
<dbReference type="InterPro" id="IPR004875">
    <property type="entry name" value="DDE_SF_endonuclease_dom"/>
</dbReference>
<proteinExistence type="predicted"/>
<dbReference type="InterPro" id="IPR009057">
    <property type="entry name" value="Homeodomain-like_sf"/>
</dbReference>
<evidence type="ECO:0000256" key="1">
    <source>
        <dbReference type="ARBA" id="ARBA00004123"/>
    </source>
</evidence>
<accession>G1KUP5</accession>
<feature type="domain" description="HTH CENPB-type" evidence="4">
    <location>
        <begin position="78"/>
        <end position="150"/>
    </location>
</feature>
<evidence type="ECO:0000313" key="6">
    <source>
        <dbReference type="Proteomes" id="UP000001646"/>
    </source>
</evidence>
<dbReference type="GO" id="GO:0003677">
    <property type="term" value="F:DNA binding"/>
    <property type="evidence" value="ECO:0000318"/>
    <property type="project" value="GO_Central"/>
</dbReference>
<reference evidence="5" key="2">
    <citation type="submission" date="2025-08" db="UniProtKB">
        <authorList>
            <consortium name="Ensembl"/>
        </authorList>
    </citation>
    <scope>IDENTIFICATION</scope>
</reference>
<dbReference type="Pfam" id="PF03221">
    <property type="entry name" value="HTH_Tnp_Tc5"/>
    <property type="match status" value="1"/>
</dbReference>
<sequence>MAHVQTNRTFSTNKKRKRLCLSIAQKVKLLEKLDSGVSVKHLTLEYGVGMTTIYDLKKQKDKLLKFYAESDEEKLMKNRKTLHKAKNEDLDRVLKEWIRQRRTEHLPLNGMLIMKQAKIYHNELKIEGNCEYSKGWLQKFKKRHGITFLKIQGGKTSDHKAPEKIVDKFIEVITDKNLTPKQVHNADETSQFGHYCAKKTLTTADEIGIRDVKDRINVLGCANAAARHKCKLVIGKSLHPHCFEGVTYLPIRDYANVKSWITNGIFSDWFYKHCVPAAHAHCRETGLNNDCKILLFLNSCSALPLVEILIKHNVHAIFPPSNVTSGIQPCNQSILRSMKTKYKTLFLNSMLAAVNKGMGVEGFQEFSMKDVRVVTNAWNTATRNTVVQAWHNLWPVTIVCADDEQADEFEGCYISNEKTVTPGLAYTKNITAKPISKLEEVGNEVFSIGI</sequence>